<dbReference type="EMBL" id="JAMKFB020000001">
    <property type="protein sequence ID" value="KAL0204012.1"/>
    <property type="molecule type" value="Genomic_DNA"/>
</dbReference>
<comment type="caution">
    <text evidence="2">The sequence shown here is derived from an EMBL/GenBank/DDBJ whole genome shotgun (WGS) entry which is preliminary data.</text>
</comment>
<evidence type="ECO:0000313" key="2">
    <source>
        <dbReference type="EMBL" id="KAL0204012.1"/>
    </source>
</evidence>
<sequence>MEGICFEVKPRDDPINAHPPCALSQTFPGSEGKRKKEEEEEVIQYRLTLVGSLAVHPQTTMAMLPWVVAEIRRPRLGEKNKNLEFNGAYSPG</sequence>
<name>A0ABD0S1T2_CIRMR</name>
<proteinExistence type="predicted"/>
<evidence type="ECO:0000256" key="1">
    <source>
        <dbReference type="SAM" id="MobiDB-lite"/>
    </source>
</evidence>
<organism evidence="2 3">
    <name type="scientific">Cirrhinus mrigala</name>
    <name type="common">Mrigala</name>
    <dbReference type="NCBI Taxonomy" id="683832"/>
    <lineage>
        <taxon>Eukaryota</taxon>
        <taxon>Metazoa</taxon>
        <taxon>Chordata</taxon>
        <taxon>Craniata</taxon>
        <taxon>Vertebrata</taxon>
        <taxon>Euteleostomi</taxon>
        <taxon>Actinopterygii</taxon>
        <taxon>Neopterygii</taxon>
        <taxon>Teleostei</taxon>
        <taxon>Ostariophysi</taxon>
        <taxon>Cypriniformes</taxon>
        <taxon>Cyprinidae</taxon>
        <taxon>Labeoninae</taxon>
        <taxon>Labeonini</taxon>
        <taxon>Cirrhinus</taxon>
    </lineage>
</organism>
<feature type="non-terminal residue" evidence="2">
    <location>
        <position position="92"/>
    </location>
</feature>
<protein>
    <submittedName>
        <fullName evidence="2">Uncharacterized protein</fullName>
    </submittedName>
</protein>
<dbReference type="AlphaFoldDB" id="A0ABD0S1T2"/>
<feature type="region of interest" description="Disordered" evidence="1">
    <location>
        <begin position="9"/>
        <end position="35"/>
    </location>
</feature>
<gene>
    <name evidence="2" type="ORF">M9458_002030</name>
</gene>
<keyword evidence="3" id="KW-1185">Reference proteome</keyword>
<dbReference type="Proteomes" id="UP001529510">
    <property type="component" value="Unassembled WGS sequence"/>
</dbReference>
<evidence type="ECO:0000313" key="3">
    <source>
        <dbReference type="Proteomes" id="UP001529510"/>
    </source>
</evidence>
<reference evidence="2 3" key="1">
    <citation type="submission" date="2024-05" db="EMBL/GenBank/DDBJ databases">
        <title>Genome sequencing and assembly of Indian major carp, Cirrhinus mrigala (Hamilton, 1822).</title>
        <authorList>
            <person name="Mohindra V."/>
            <person name="Chowdhury L.M."/>
            <person name="Lal K."/>
            <person name="Jena J.K."/>
        </authorList>
    </citation>
    <scope>NUCLEOTIDE SEQUENCE [LARGE SCALE GENOMIC DNA]</scope>
    <source>
        <strain evidence="2">CM1030</strain>
        <tissue evidence="2">Blood</tissue>
    </source>
</reference>
<accession>A0ABD0S1T2</accession>